<dbReference type="InterPro" id="IPR042094">
    <property type="entry name" value="T2SS_GspF_sf"/>
</dbReference>
<keyword evidence="5 7" id="KW-1133">Transmembrane helix</keyword>
<feature type="transmembrane region" description="Helical" evidence="7">
    <location>
        <begin position="317"/>
        <end position="340"/>
    </location>
</feature>
<dbReference type="AlphaFoldDB" id="A0A3G9JN93"/>
<dbReference type="Pfam" id="PF00482">
    <property type="entry name" value="T2SSF"/>
    <property type="match status" value="2"/>
</dbReference>
<dbReference type="Gene3D" id="1.20.81.30">
    <property type="entry name" value="Type II secretion system (T2SS), domain F"/>
    <property type="match status" value="2"/>
</dbReference>
<dbReference type="RefSeq" id="WP_125118614.1">
    <property type="nucleotide sequence ID" value="NZ_AP019309.1"/>
</dbReference>
<keyword evidence="3" id="KW-1003">Cell membrane</keyword>
<dbReference type="Proteomes" id="UP000268059">
    <property type="component" value="Chromosome"/>
</dbReference>
<dbReference type="PRINTS" id="PR00812">
    <property type="entry name" value="BCTERIALGSPF"/>
</dbReference>
<dbReference type="EMBL" id="AP019309">
    <property type="protein sequence ID" value="BBH25688.1"/>
    <property type="molecule type" value="Genomic_DNA"/>
</dbReference>
<evidence type="ECO:0000256" key="7">
    <source>
        <dbReference type="SAM" id="Phobius"/>
    </source>
</evidence>
<dbReference type="OrthoDB" id="1733538at2"/>
<comment type="similarity">
    <text evidence="2">Belongs to the GSP F family.</text>
</comment>
<keyword evidence="4 7" id="KW-0812">Transmembrane</keyword>
<name>A0A3G9JN93_9FIRM</name>
<dbReference type="FunCoup" id="A0A3G9JN93">
    <property type="interactions" value="117"/>
</dbReference>
<proteinExistence type="inferred from homology"/>
<dbReference type="GO" id="GO:0005886">
    <property type="term" value="C:plasma membrane"/>
    <property type="evidence" value="ECO:0007669"/>
    <property type="project" value="UniProtKB-SubCell"/>
</dbReference>
<evidence type="ECO:0000256" key="2">
    <source>
        <dbReference type="ARBA" id="ARBA00005745"/>
    </source>
</evidence>
<evidence type="ECO:0000256" key="5">
    <source>
        <dbReference type="ARBA" id="ARBA00022989"/>
    </source>
</evidence>
<accession>A0A3G9JN93</accession>
<evidence type="ECO:0000256" key="3">
    <source>
        <dbReference type="ARBA" id="ARBA00022475"/>
    </source>
</evidence>
<feature type="domain" description="Type II secretion system protein GspF" evidence="8">
    <location>
        <begin position="217"/>
        <end position="335"/>
    </location>
</feature>
<sequence>MDKQLNNDQIASFTHQMALILHAGISPYEGMAIMKDEETTDLSTLYASIDASLDAGESLTAALKQTSAFPDYVISMVNIGETAGRLEEVMNGLSDYYERLYDMEQNINTAVSYPLIMIIMMFAVIIVLITQVLPIFNRVFESLGSNVSGFALYLLNLGKGLTTYSWIFVGLLVIILVLFFYVRFSKKGRQSFIDFLATSHFSRNLSLKMALSKFSSGMSIALSSGLDMEEALDLSKQLIDHKVLRARLEEAEKIMKEKDISTGLTQAHVLTGMYGRLIKLGYQTGGMDTIFRDIANAYDQETSEALSHAISIIEPTLVIILSIITGIILLSVMLPLLGIMGSL</sequence>
<evidence type="ECO:0000313" key="10">
    <source>
        <dbReference type="Proteomes" id="UP000268059"/>
    </source>
</evidence>
<dbReference type="KEGG" id="ebm:SG0102_06220"/>
<evidence type="ECO:0000256" key="6">
    <source>
        <dbReference type="ARBA" id="ARBA00023136"/>
    </source>
</evidence>
<organism evidence="9 10">
    <name type="scientific">Intestinibaculum porci</name>
    <dbReference type="NCBI Taxonomy" id="2487118"/>
    <lineage>
        <taxon>Bacteria</taxon>
        <taxon>Bacillati</taxon>
        <taxon>Bacillota</taxon>
        <taxon>Erysipelotrichia</taxon>
        <taxon>Erysipelotrichales</taxon>
        <taxon>Erysipelotrichaceae</taxon>
        <taxon>Intestinibaculum</taxon>
    </lineage>
</organism>
<protein>
    <submittedName>
        <fullName evidence="9">MSHA biogenesis protein MshG</fullName>
    </submittedName>
</protein>
<gene>
    <name evidence="9" type="ORF">SG0102_06220</name>
</gene>
<evidence type="ECO:0000256" key="4">
    <source>
        <dbReference type="ARBA" id="ARBA00022692"/>
    </source>
</evidence>
<keyword evidence="10" id="KW-1185">Reference proteome</keyword>
<evidence type="ECO:0000259" key="8">
    <source>
        <dbReference type="Pfam" id="PF00482"/>
    </source>
</evidence>
<dbReference type="InterPro" id="IPR003004">
    <property type="entry name" value="GspF/PilC"/>
</dbReference>
<dbReference type="PANTHER" id="PTHR30012">
    <property type="entry name" value="GENERAL SECRETION PATHWAY PROTEIN"/>
    <property type="match status" value="1"/>
</dbReference>
<reference evidence="9 10" key="1">
    <citation type="submission" date="2018-11" db="EMBL/GenBank/DDBJ databases">
        <title>Novel Erysipelotrichaceae bacterium isolated from small intestine of a swine.</title>
        <authorList>
            <person name="Kim J.S."/>
            <person name="Choe H."/>
            <person name="Lee Y.R."/>
            <person name="Kim K.M."/>
            <person name="Park D.S."/>
        </authorList>
    </citation>
    <scope>NUCLEOTIDE SEQUENCE [LARGE SCALE GENOMIC DNA]</scope>
    <source>
        <strain evidence="9 10">SG0102</strain>
    </source>
</reference>
<dbReference type="InterPro" id="IPR018076">
    <property type="entry name" value="T2SS_GspF_dom"/>
</dbReference>
<feature type="transmembrane region" description="Helical" evidence="7">
    <location>
        <begin position="113"/>
        <end position="136"/>
    </location>
</feature>
<evidence type="ECO:0000313" key="9">
    <source>
        <dbReference type="EMBL" id="BBH25688.1"/>
    </source>
</evidence>
<feature type="domain" description="Type II secretion system protein GspF" evidence="8">
    <location>
        <begin position="13"/>
        <end position="134"/>
    </location>
</feature>
<dbReference type="InParanoid" id="A0A3G9JN93"/>
<keyword evidence="6 7" id="KW-0472">Membrane</keyword>
<feature type="transmembrane region" description="Helical" evidence="7">
    <location>
        <begin position="163"/>
        <end position="182"/>
    </location>
</feature>
<dbReference type="PANTHER" id="PTHR30012:SF0">
    <property type="entry name" value="TYPE II SECRETION SYSTEM PROTEIN F-RELATED"/>
    <property type="match status" value="1"/>
</dbReference>
<evidence type="ECO:0000256" key="1">
    <source>
        <dbReference type="ARBA" id="ARBA00004651"/>
    </source>
</evidence>
<comment type="subcellular location">
    <subcellularLocation>
        <location evidence="1">Cell membrane</location>
        <topology evidence="1">Multi-pass membrane protein</topology>
    </subcellularLocation>
</comment>